<comment type="caution">
    <text evidence="2">The sequence shown here is derived from an EMBL/GenBank/DDBJ whole genome shotgun (WGS) entry which is preliminary data.</text>
</comment>
<organism evidence="2 3">
    <name type="scientific">Thermomonas haemolytica</name>
    <dbReference type="NCBI Taxonomy" id="141949"/>
    <lineage>
        <taxon>Bacteria</taxon>
        <taxon>Pseudomonadati</taxon>
        <taxon>Pseudomonadota</taxon>
        <taxon>Gammaproteobacteria</taxon>
        <taxon>Lysobacterales</taxon>
        <taxon>Lysobacteraceae</taxon>
        <taxon>Thermomonas</taxon>
    </lineage>
</organism>
<reference evidence="2 3" key="1">
    <citation type="submission" date="2019-03" db="EMBL/GenBank/DDBJ databases">
        <title>Genomic Encyclopedia of Type Strains, Phase IV (KMG-IV): sequencing the most valuable type-strain genomes for metagenomic binning, comparative biology and taxonomic classification.</title>
        <authorList>
            <person name="Goeker M."/>
        </authorList>
    </citation>
    <scope>NUCLEOTIDE SEQUENCE [LARGE SCALE GENOMIC DNA]</scope>
    <source>
        <strain evidence="2 3">DSM 13605</strain>
    </source>
</reference>
<evidence type="ECO:0000313" key="3">
    <source>
        <dbReference type="Proteomes" id="UP000295414"/>
    </source>
</evidence>
<evidence type="ECO:0000313" key="2">
    <source>
        <dbReference type="EMBL" id="TCT25392.1"/>
    </source>
</evidence>
<name>A0A4R3N9W6_9GAMM</name>
<dbReference type="EMBL" id="SMAP01000002">
    <property type="protein sequence ID" value="TCT25392.1"/>
    <property type="molecule type" value="Genomic_DNA"/>
</dbReference>
<keyword evidence="1" id="KW-1133">Transmembrane helix</keyword>
<dbReference type="Proteomes" id="UP000295414">
    <property type="component" value="Unassembled WGS sequence"/>
</dbReference>
<keyword evidence="1" id="KW-0812">Transmembrane</keyword>
<proteinExistence type="predicted"/>
<keyword evidence="3" id="KW-1185">Reference proteome</keyword>
<dbReference type="Gene3D" id="1.25.10.10">
    <property type="entry name" value="Leucine-rich Repeat Variant"/>
    <property type="match status" value="2"/>
</dbReference>
<dbReference type="SMART" id="SM00567">
    <property type="entry name" value="EZ_HEAT"/>
    <property type="match status" value="3"/>
</dbReference>
<dbReference type="InterPro" id="IPR016024">
    <property type="entry name" value="ARM-type_fold"/>
</dbReference>
<dbReference type="RefSeq" id="WP_114959338.1">
    <property type="nucleotide sequence ID" value="NZ_MSZW01000030.1"/>
</dbReference>
<gene>
    <name evidence="2" type="ORF">EDC34_102280</name>
</gene>
<dbReference type="OrthoDB" id="9801841at2"/>
<sequence length="357" mass="39809">MNVFDLLYSSDPRVVFAFWVGLSMTVASLVLFVAVLVLRRLAQRRERQHQQAVARWRALLEDAMRDGLPARLPLLLEYEMTGFMEAWNALHELPQGVDNLGMHQLAWEVGLAPKLEKIASSGRFHDRVMAIIALGHLRSVSSFSRIEPLLDDPSPIVSISAARALMRIDAARAVERVVPQIEARQDWVDGGVAQILSETDAEVVQGPLSGAALRANDEVAPRMVRFLAGVSPQAAAPVIRRILSEPHDEHLVSTCLQVMTEAADLDKVRPLLAHPRWHVRMHAAAALGRLGNARDAEALLPLLGDTQWWVRYRSAQALQHLLGDDEALARIRERQQDRYARDILTQVLAEQHLQVAA</sequence>
<feature type="transmembrane region" description="Helical" evidence="1">
    <location>
        <begin position="16"/>
        <end position="38"/>
    </location>
</feature>
<evidence type="ECO:0000256" key="1">
    <source>
        <dbReference type="SAM" id="Phobius"/>
    </source>
</evidence>
<protein>
    <submittedName>
        <fullName evidence="2">HEAT repeat protein</fullName>
    </submittedName>
</protein>
<dbReference type="AlphaFoldDB" id="A0A4R3N9W6"/>
<dbReference type="InterPro" id="IPR004155">
    <property type="entry name" value="PBS_lyase_HEAT"/>
</dbReference>
<dbReference type="SUPFAM" id="SSF48371">
    <property type="entry name" value="ARM repeat"/>
    <property type="match status" value="1"/>
</dbReference>
<dbReference type="Pfam" id="PF13646">
    <property type="entry name" value="HEAT_2"/>
    <property type="match status" value="2"/>
</dbReference>
<keyword evidence="1" id="KW-0472">Membrane</keyword>
<dbReference type="InterPro" id="IPR011989">
    <property type="entry name" value="ARM-like"/>
</dbReference>
<accession>A0A4R3N9W6</accession>